<accession>A0A370PWC0</accession>
<dbReference type="AlphaFoldDB" id="A0A370PWC0"/>
<keyword evidence="7" id="KW-1185">Reference proteome</keyword>
<evidence type="ECO:0000259" key="5">
    <source>
        <dbReference type="Pfam" id="PF20150"/>
    </source>
</evidence>
<dbReference type="InterPro" id="IPR050425">
    <property type="entry name" value="NAD(P)_dehydrat-like"/>
</dbReference>
<evidence type="ECO:0000259" key="4">
    <source>
        <dbReference type="Pfam" id="PF01370"/>
    </source>
</evidence>
<evidence type="ECO:0000256" key="3">
    <source>
        <dbReference type="SAM" id="MobiDB-lite"/>
    </source>
</evidence>
<feature type="domain" description="NAD-dependent epimerase/dehydratase" evidence="4">
    <location>
        <begin position="332"/>
        <end position="589"/>
    </location>
</feature>
<dbReference type="SUPFAM" id="SSF51735">
    <property type="entry name" value="NAD(P)-binding Rossmann-fold domains"/>
    <property type="match status" value="1"/>
</dbReference>
<dbReference type="Pfam" id="PF20150">
    <property type="entry name" value="2EXR"/>
    <property type="match status" value="1"/>
</dbReference>
<evidence type="ECO:0000313" key="6">
    <source>
        <dbReference type="EMBL" id="RDK46491.1"/>
    </source>
</evidence>
<dbReference type="InterPro" id="IPR036291">
    <property type="entry name" value="NAD(P)-bd_dom_sf"/>
</dbReference>
<reference evidence="6 7" key="1">
    <citation type="submission" date="2018-07" db="EMBL/GenBank/DDBJ databases">
        <title>Section-level genome sequencing of Aspergillus section Nigri to investigate inter- and intra-species variation.</title>
        <authorList>
            <consortium name="DOE Joint Genome Institute"/>
            <person name="Vesth T.C."/>
            <person name="Nybo J.L."/>
            <person name="Theobald S."/>
            <person name="Frisvad J.C."/>
            <person name="Larsen T.O."/>
            <person name="Nielsen K.F."/>
            <person name="Hoof J.B."/>
            <person name="Brandl J."/>
            <person name="Salamov A."/>
            <person name="Riley R."/>
            <person name="Gladden J.M."/>
            <person name="Phatale P."/>
            <person name="Nielsen M.T."/>
            <person name="Lyhne E.K."/>
            <person name="Kogle M.E."/>
            <person name="Strasser K."/>
            <person name="McDonnell E."/>
            <person name="Barry K."/>
            <person name="Clum A."/>
            <person name="Chen C."/>
            <person name="Nolan M."/>
            <person name="Sandor L."/>
            <person name="Kuo A."/>
            <person name="Lipzen A."/>
            <person name="Hainaut M."/>
            <person name="Drula E."/>
            <person name="Tsang A."/>
            <person name="Magnuson J.K."/>
            <person name="Henrissat B."/>
            <person name="Wiebenga A."/>
            <person name="Simmons B.A."/>
            <person name="Makela M.R."/>
            <person name="De vries R.P."/>
            <person name="Grigoriev I.V."/>
            <person name="Mortensen U.H."/>
            <person name="Baker S.E."/>
            <person name="Andersen M.R."/>
        </authorList>
    </citation>
    <scope>NUCLEOTIDE SEQUENCE [LARGE SCALE GENOMIC DNA]</scope>
    <source>
        <strain evidence="6 7">ATCC 13157</strain>
    </source>
</reference>
<dbReference type="Gene3D" id="3.40.50.720">
    <property type="entry name" value="NAD(P)-binding Rossmann-like Domain"/>
    <property type="match status" value="1"/>
</dbReference>
<dbReference type="PANTHER" id="PTHR10366:SF564">
    <property type="entry name" value="STEROL-4-ALPHA-CARBOXYLATE 3-DEHYDROGENASE, DECARBOXYLATING"/>
    <property type="match status" value="1"/>
</dbReference>
<dbReference type="Pfam" id="PF01370">
    <property type="entry name" value="Epimerase"/>
    <property type="match status" value="1"/>
</dbReference>
<feature type="domain" description="2EXR" evidence="5">
    <location>
        <begin position="43"/>
        <end position="133"/>
    </location>
</feature>
<protein>
    <submittedName>
        <fullName evidence="6">NAD(P)-binding protein</fullName>
    </submittedName>
</protein>
<gene>
    <name evidence="6" type="ORF">M752DRAFT_246384</name>
</gene>
<feature type="region of interest" description="Disordered" evidence="3">
    <location>
        <begin position="13"/>
        <end position="36"/>
    </location>
</feature>
<evidence type="ECO:0000256" key="2">
    <source>
        <dbReference type="ARBA" id="ARBA00023445"/>
    </source>
</evidence>
<sequence>MDRHCFYTTQSTKMTNTSIDSRDPTPYSSPKRKQTTANAAKTFPLFPFLPAELRHQIWHFALPEPSHPPSALLPHKKGCWVAKPIPYTGELGQVNDPNGNYEIIFDMGLLDHVQIHTPLLHVNSESRAIAQKWASNVTAPRRNRLSEKQIQDQMYNDDDSSEDIPPFSRQFDIDCDLLYLVPDNIVDLILGAGDRLEQPDMNGKAARVVFSLPLAVVSEEVIWLKDETLMEEIMDLFSILGLIHLVVGEQPKWMEGGVQKWWDLEWVSKRAFVWQWMESKFVETGGARVERDEVYERMMFWCERMGKVLQKNNRTRFEMRVSTNKVNKMSQILITGGTGFLANTLIDVLLLRGHNVITTVRSAEKASQLRSLRPDIPSHRLTIKIVPDISLLSAFDSAVVNDPPLTGVIHTASPFHYSIDNIKKDMLDPAVNGTIGILRSVHKYAPTVKKVVITSSFAAMWNPSKPAGSKYSESDWNNVTWEEAVSPANAQGQAGYRTSKALAEREAWGFMEREKPSFGLTVMNPSLIFGPVVPGSLRNLGEVNTSNTRIRDFVAGRFREKCPPTGSAFWVDVRDAAMAHAVALEKGGETDGKRYFLTSGGFCNREIVEVIGEEFPEVKGGLPVGEALRDGEYPEGGPKYGFDNGASVRDLGLVYRGLRESVRDTVLSLRGVPE</sequence>
<dbReference type="CDD" id="cd05227">
    <property type="entry name" value="AR_SDR_e"/>
    <property type="match status" value="1"/>
</dbReference>
<evidence type="ECO:0000313" key="7">
    <source>
        <dbReference type="Proteomes" id="UP000254937"/>
    </source>
</evidence>
<dbReference type="InterPro" id="IPR001509">
    <property type="entry name" value="Epimerase_deHydtase"/>
</dbReference>
<keyword evidence="1" id="KW-0560">Oxidoreductase</keyword>
<dbReference type="EMBL" id="KZ851846">
    <property type="protein sequence ID" value="RDK46491.1"/>
    <property type="molecule type" value="Genomic_DNA"/>
</dbReference>
<organism evidence="6 7">
    <name type="scientific">Aspergillus phoenicis ATCC 13157</name>
    <dbReference type="NCBI Taxonomy" id="1353007"/>
    <lineage>
        <taxon>Eukaryota</taxon>
        <taxon>Fungi</taxon>
        <taxon>Dikarya</taxon>
        <taxon>Ascomycota</taxon>
        <taxon>Pezizomycotina</taxon>
        <taxon>Eurotiomycetes</taxon>
        <taxon>Eurotiomycetidae</taxon>
        <taxon>Eurotiales</taxon>
        <taxon>Aspergillaceae</taxon>
        <taxon>Aspergillus</taxon>
    </lineage>
</organism>
<proteinExistence type="inferred from homology"/>
<name>A0A370PWC0_ASPPH</name>
<evidence type="ECO:0000256" key="1">
    <source>
        <dbReference type="ARBA" id="ARBA00023002"/>
    </source>
</evidence>
<dbReference type="GO" id="GO:0016616">
    <property type="term" value="F:oxidoreductase activity, acting on the CH-OH group of donors, NAD or NADP as acceptor"/>
    <property type="evidence" value="ECO:0007669"/>
    <property type="project" value="TreeGrafter"/>
</dbReference>
<dbReference type="PANTHER" id="PTHR10366">
    <property type="entry name" value="NAD DEPENDENT EPIMERASE/DEHYDRATASE"/>
    <property type="match status" value="1"/>
</dbReference>
<comment type="similarity">
    <text evidence="2">Belongs to the NAD(P)-dependent epimerase/dehydratase family. Dihydroflavonol-4-reductase subfamily.</text>
</comment>
<dbReference type="InterPro" id="IPR045518">
    <property type="entry name" value="2EXR"/>
</dbReference>
<dbReference type="Proteomes" id="UP000254937">
    <property type="component" value="Unassembled WGS sequence"/>
</dbReference>